<evidence type="ECO:0000256" key="1">
    <source>
        <dbReference type="ARBA" id="ARBA00004561"/>
    </source>
</evidence>
<dbReference type="InterPro" id="IPR008966">
    <property type="entry name" value="Adhesion_dom_sf"/>
</dbReference>
<organism evidence="7 9">
    <name type="scientific">Yersinia rohdei</name>
    <dbReference type="NCBI Taxonomy" id="29485"/>
    <lineage>
        <taxon>Bacteria</taxon>
        <taxon>Pseudomonadati</taxon>
        <taxon>Pseudomonadota</taxon>
        <taxon>Gammaproteobacteria</taxon>
        <taxon>Enterobacterales</taxon>
        <taxon>Yersiniaceae</taxon>
        <taxon>Yersinia</taxon>
    </lineage>
</organism>
<dbReference type="GeneID" id="45565971"/>
<reference evidence="6 8" key="1">
    <citation type="journal article" date="2015" name="Genome Announc.">
        <title>Thirty-Two Complete Genome Assemblies of Nine Yersinia Species, Including Y. pestis, Y. pseudotuberculosis, and Y. enterocolitica.</title>
        <authorList>
            <person name="Johnson S.L."/>
            <person name="Daligault H.E."/>
            <person name="Davenport K.W."/>
            <person name="Jaissle J."/>
            <person name="Frey K.G."/>
            <person name="Ladner J.T."/>
            <person name="Broomall S.M."/>
            <person name="Bishop-Lilly K.A."/>
            <person name="Bruce D.C."/>
            <person name="Coyne S.R."/>
            <person name="Gibbons H.S."/>
            <person name="Lo C.C."/>
            <person name="Munk A.C."/>
            <person name="Rosenzweig C.N."/>
            <person name="Koroleva G.I."/>
            <person name="Palacios G.F."/>
            <person name="Redden C.L."/>
            <person name="Xu Y."/>
            <person name="Minogue T.D."/>
            <person name="Chain P.S."/>
        </authorList>
    </citation>
    <scope>NUCLEOTIDE SEQUENCE [LARGE SCALE GENOMIC DNA]</scope>
    <source>
        <strain evidence="6 8">YRA</strain>
    </source>
</reference>
<gene>
    <name evidence="6" type="ORF">CH64_615</name>
    <name evidence="7" type="ORF">ERS008555_00810</name>
</gene>
<accession>A0A0U1HPL2</accession>
<dbReference type="RefSeq" id="WP_004712870.1">
    <property type="nucleotide sequence ID" value="NZ_CABIHO010000047.1"/>
</dbReference>
<dbReference type="KEGG" id="yro:CH64_615"/>
<comment type="similarity">
    <text evidence="2">Belongs to the fimbrial protein family.</text>
</comment>
<dbReference type="AlphaFoldDB" id="A0A0U1HPL2"/>
<dbReference type="OrthoDB" id="6479211at2"/>
<evidence type="ECO:0000256" key="4">
    <source>
        <dbReference type="SAM" id="SignalP"/>
    </source>
</evidence>
<evidence type="ECO:0000313" key="9">
    <source>
        <dbReference type="Proteomes" id="UP000042054"/>
    </source>
</evidence>
<evidence type="ECO:0000313" key="7">
    <source>
        <dbReference type="EMBL" id="CQI88467.1"/>
    </source>
</evidence>
<reference evidence="7 9" key="2">
    <citation type="submission" date="2015-03" db="EMBL/GenBank/DDBJ databases">
        <authorList>
            <person name="Murphy D."/>
        </authorList>
    </citation>
    <scope>NUCLEOTIDE SEQUENCE [LARGE SCALE GENOMIC DNA]</scope>
    <source>
        <strain evidence="7 9">68/02</strain>
    </source>
</reference>
<dbReference type="EMBL" id="CP009787">
    <property type="protein sequence ID" value="AJJ12284.1"/>
    <property type="molecule type" value="Genomic_DNA"/>
</dbReference>
<keyword evidence="8" id="KW-1185">Reference proteome</keyword>
<dbReference type="SUPFAM" id="SSF49401">
    <property type="entry name" value="Bacterial adhesins"/>
    <property type="match status" value="1"/>
</dbReference>
<comment type="subcellular location">
    <subcellularLocation>
        <location evidence="1">Fimbrium</location>
    </subcellularLocation>
</comment>
<protein>
    <submittedName>
        <fullName evidence="6">Fimbrial family protein</fullName>
    </submittedName>
    <submittedName>
        <fullName evidence="7">Fimbrial protein</fullName>
    </submittedName>
</protein>
<dbReference type="Proteomes" id="UP000042054">
    <property type="component" value="Unassembled WGS sequence"/>
</dbReference>
<dbReference type="InterPro" id="IPR036937">
    <property type="entry name" value="Adhesion_dom_fimbrial_sf"/>
</dbReference>
<dbReference type="EMBL" id="CTKE01000003">
    <property type="protein sequence ID" value="CQI88467.1"/>
    <property type="molecule type" value="Genomic_DNA"/>
</dbReference>
<evidence type="ECO:0000256" key="2">
    <source>
        <dbReference type="ARBA" id="ARBA00006671"/>
    </source>
</evidence>
<evidence type="ECO:0000313" key="6">
    <source>
        <dbReference type="EMBL" id="AJJ12284.1"/>
    </source>
</evidence>
<dbReference type="Gene3D" id="2.60.40.1090">
    <property type="entry name" value="Fimbrial-type adhesion domain"/>
    <property type="match status" value="1"/>
</dbReference>
<feature type="domain" description="Fimbrial-type adhesion" evidence="5">
    <location>
        <begin position="190"/>
        <end position="339"/>
    </location>
</feature>
<dbReference type="GO" id="GO:0043709">
    <property type="term" value="P:cell adhesion involved in single-species biofilm formation"/>
    <property type="evidence" value="ECO:0007669"/>
    <property type="project" value="TreeGrafter"/>
</dbReference>
<feature type="chain" id="PRO_5006709231" evidence="4">
    <location>
        <begin position="21"/>
        <end position="339"/>
    </location>
</feature>
<keyword evidence="4" id="KW-0732">Signal</keyword>
<dbReference type="InterPro" id="IPR050263">
    <property type="entry name" value="Bact_Fimbrial_Adh_Pro"/>
</dbReference>
<dbReference type="InterPro" id="IPR000259">
    <property type="entry name" value="Adhesion_dom_fimbrial"/>
</dbReference>
<name>A0A0U1HPL2_YERRO</name>
<dbReference type="PANTHER" id="PTHR33420:SF14">
    <property type="entry name" value="TYPE 1 FIMBRIN D-MANNOSE SPECIFIC ADHESIN"/>
    <property type="match status" value="1"/>
</dbReference>
<dbReference type="PANTHER" id="PTHR33420">
    <property type="entry name" value="FIMBRIAL SUBUNIT ELFA-RELATED"/>
    <property type="match status" value="1"/>
</dbReference>
<dbReference type="STRING" id="29485.CH64_615"/>
<sequence length="339" mass="35845">MKKILISLLIPAVFISPAYSLDANLSVQAINYQNPADAVTDLTLLTGTWNATDSVQFCPLSETQKQKNKGVIVSASQQSGYTTVLDGVTYTIFSSNIDGIGWVMGAKDTAAPAWAPLTSAEVVVYPFGSKTEPVNNLGANIRFAFVKIPGFLPNGTNTFTGQKIANFNCYLNNALVQSSSIRVNTTAIIVAALSCEVNTAKNVPIPLGAFMTNDLPAISKNFGDFSTNVELSCDSGVVPWMTISDASNSSNTSNIIQLSPDSTATGVGVQVFYNNQATAKPLGLDTSSKGNLNQFQVGSKTSSSGQAVSIPLRFKYIRTEETVTPGDANAAATVTFSYQ</sequence>
<dbReference type="Proteomes" id="UP000031914">
    <property type="component" value="Chromosome"/>
</dbReference>
<evidence type="ECO:0000256" key="3">
    <source>
        <dbReference type="ARBA" id="ARBA00023263"/>
    </source>
</evidence>
<feature type="signal peptide" evidence="4">
    <location>
        <begin position="1"/>
        <end position="20"/>
    </location>
</feature>
<dbReference type="GO" id="GO:0009289">
    <property type="term" value="C:pilus"/>
    <property type="evidence" value="ECO:0007669"/>
    <property type="project" value="UniProtKB-SubCell"/>
</dbReference>
<evidence type="ECO:0000259" key="5">
    <source>
        <dbReference type="Pfam" id="PF00419"/>
    </source>
</evidence>
<dbReference type="Pfam" id="PF00419">
    <property type="entry name" value="Fimbrial"/>
    <property type="match status" value="1"/>
</dbReference>
<keyword evidence="3" id="KW-0281">Fimbrium</keyword>
<evidence type="ECO:0000313" key="8">
    <source>
        <dbReference type="Proteomes" id="UP000031914"/>
    </source>
</evidence>
<proteinExistence type="inferred from homology"/>